<evidence type="ECO:0000256" key="1">
    <source>
        <dbReference type="SAM" id="Coils"/>
    </source>
</evidence>
<evidence type="ECO:0000313" key="4">
    <source>
        <dbReference type="EMBL" id="KAF9333350.1"/>
    </source>
</evidence>
<protein>
    <recommendedName>
        <fullName evidence="3">Up-regulated during septation protein 1 domain-containing protein</fullName>
    </recommendedName>
</protein>
<dbReference type="Proteomes" id="UP000696485">
    <property type="component" value="Unassembled WGS sequence"/>
</dbReference>
<comment type="caution">
    <text evidence="4">The sequence shown here is derived from an EMBL/GenBank/DDBJ whole genome shotgun (WGS) entry which is preliminary data.</text>
</comment>
<evidence type="ECO:0000313" key="5">
    <source>
        <dbReference type="Proteomes" id="UP000696485"/>
    </source>
</evidence>
<reference evidence="4" key="1">
    <citation type="journal article" date="2020" name="Fungal Divers.">
        <title>Resolving the Mortierellaceae phylogeny through synthesis of multi-gene phylogenetics and phylogenomics.</title>
        <authorList>
            <person name="Vandepol N."/>
            <person name="Liber J."/>
            <person name="Desiro A."/>
            <person name="Na H."/>
            <person name="Kennedy M."/>
            <person name="Barry K."/>
            <person name="Grigoriev I.V."/>
            <person name="Miller A.N."/>
            <person name="O'Donnell K."/>
            <person name="Stajich J.E."/>
            <person name="Bonito G."/>
        </authorList>
    </citation>
    <scope>NUCLEOTIDE SEQUENCE</scope>
    <source>
        <strain evidence="4">NVP1</strain>
    </source>
</reference>
<organism evidence="4 5">
    <name type="scientific">Podila minutissima</name>
    <dbReference type="NCBI Taxonomy" id="64525"/>
    <lineage>
        <taxon>Eukaryota</taxon>
        <taxon>Fungi</taxon>
        <taxon>Fungi incertae sedis</taxon>
        <taxon>Mucoromycota</taxon>
        <taxon>Mortierellomycotina</taxon>
        <taxon>Mortierellomycetes</taxon>
        <taxon>Mortierellales</taxon>
        <taxon>Mortierellaceae</taxon>
        <taxon>Podila</taxon>
    </lineage>
</organism>
<proteinExistence type="predicted"/>
<feature type="compositionally biased region" description="Polar residues" evidence="2">
    <location>
        <begin position="1"/>
        <end position="41"/>
    </location>
</feature>
<keyword evidence="5" id="KW-1185">Reference proteome</keyword>
<dbReference type="EMBL" id="JAAAUY010000207">
    <property type="protein sequence ID" value="KAF9333350.1"/>
    <property type="molecule type" value="Genomic_DNA"/>
</dbReference>
<feature type="coiled-coil region" evidence="1">
    <location>
        <begin position="538"/>
        <end position="565"/>
    </location>
</feature>
<dbReference type="AlphaFoldDB" id="A0A9P5VN30"/>
<dbReference type="Pfam" id="PF15456">
    <property type="entry name" value="Uds1"/>
    <property type="match status" value="1"/>
</dbReference>
<feature type="coiled-coil region" evidence="1">
    <location>
        <begin position="601"/>
        <end position="628"/>
    </location>
</feature>
<accession>A0A9P5VN30</accession>
<feature type="domain" description="Up-regulated during septation protein 1" evidence="3">
    <location>
        <begin position="425"/>
        <end position="535"/>
    </location>
</feature>
<dbReference type="InterPro" id="IPR029191">
    <property type="entry name" value="Uds1"/>
</dbReference>
<keyword evidence="1" id="KW-0175">Coiled coil</keyword>
<feature type="region of interest" description="Disordered" evidence="2">
    <location>
        <begin position="1"/>
        <end position="57"/>
    </location>
</feature>
<evidence type="ECO:0000256" key="2">
    <source>
        <dbReference type="SAM" id="MobiDB-lite"/>
    </source>
</evidence>
<feature type="compositionally biased region" description="Low complexity" evidence="2">
    <location>
        <begin position="267"/>
        <end position="278"/>
    </location>
</feature>
<sequence>MSDIITRQRSFSNRQLSPTRGNPLSRQRSTSGHSVESISYSARQAQAPPRPPRRDHDFLLPEEFQPWCHIDNDLLSAADAFNGAGSLPTRKKSSNHLIRIARQASDSAFRSVRLNKKSSDSNLAGSCSGVYEQNPKTYIYLEQQQQNTKPEVAPRQLYLQQSNQSSQISLTSSVISQRQLPLAPPRPLKTELRRNISMPDLKASFNADKNSTTVTRGTSLPLRQRVYPYHFIPEESDEPTQIARQQYDNNDWSTPLRHCSVKKRSGLSHTTTHESSTLPSAPVHVPSIDATLHSHHTDRKIPSHPARVTSPPPSFYQNEPNPQRHLDHLQHHQQQRTRRLARHRAFSQESLPGHIDTRLCTVPEPEKELPPTPPGSASPISPLSAIQLSHAVPFSPGASLKRQDSIGVIPQDASRSMDQKTLQKVITQASVSSRVYKVMEQEQVDSLRKEQDEVQHFIEALNVSLHIETRMRDASHSLIRLHESNSNLSAVRAATAQLNTTTRKMDQIVQKIQHSMWRLLAIQKMLLQHEAAVLNVGMRRLDNENRDLSRTARRLEEAHSNEKEERVYWKNRHSKLKVQSILFQELPKDVTTNDTLALEKAKETEAYIKELQDEIAKRSENEANLEKRLQAVCNWADDFSVTVDIRSPTKLTSIPKENPSSELLQDRLKRLRSNIEGEFKRLDTRVDDWKSVVEAAELAEDEAMKNGRSSAPSPRYSLRDIANHHRLSLSSFSGSRNGDSVLREESPLQMILDESLIELERQIFSEGSVSSRPSSTSTTSSTISFLIADDSDNASDDGAIADAHSEIRKLNAMVSELELRARAMGR</sequence>
<evidence type="ECO:0000259" key="3">
    <source>
        <dbReference type="Pfam" id="PF15456"/>
    </source>
</evidence>
<feature type="compositionally biased region" description="Basic residues" evidence="2">
    <location>
        <begin position="331"/>
        <end position="341"/>
    </location>
</feature>
<name>A0A9P5VN30_9FUNG</name>
<feature type="region of interest" description="Disordered" evidence="2">
    <location>
        <begin position="263"/>
        <end position="341"/>
    </location>
</feature>
<gene>
    <name evidence="4" type="ORF">BG006_003729</name>
</gene>